<protein>
    <recommendedName>
        <fullName evidence="3">ACR, COG1399</fullName>
    </recommendedName>
</protein>
<gene>
    <name evidence="1" type="ORF">SAMN02745823_01514</name>
</gene>
<evidence type="ECO:0000313" key="2">
    <source>
        <dbReference type="Proteomes" id="UP000183995"/>
    </source>
</evidence>
<evidence type="ECO:0000313" key="1">
    <source>
        <dbReference type="EMBL" id="SHH93447.1"/>
    </source>
</evidence>
<dbReference type="Proteomes" id="UP000183995">
    <property type="component" value="Unassembled WGS sequence"/>
</dbReference>
<name>A0A1M5X0S8_9FIRM</name>
<dbReference type="STRING" id="1123282.SAMN02745823_01514"/>
<dbReference type="OrthoDB" id="9790372at2"/>
<accession>A0A1M5X0S8</accession>
<dbReference type="RefSeq" id="WP_073077320.1">
    <property type="nucleotide sequence ID" value="NZ_FQXV01000004.1"/>
</dbReference>
<dbReference type="InterPro" id="IPR003772">
    <property type="entry name" value="YceD"/>
</dbReference>
<dbReference type="EMBL" id="FQXV01000004">
    <property type="protein sequence ID" value="SHH93447.1"/>
    <property type="molecule type" value="Genomic_DNA"/>
</dbReference>
<dbReference type="Pfam" id="PF02620">
    <property type="entry name" value="YceD"/>
    <property type="match status" value="1"/>
</dbReference>
<evidence type="ECO:0008006" key="3">
    <source>
        <dbReference type="Google" id="ProtNLM"/>
    </source>
</evidence>
<dbReference type="AlphaFoldDB" id="A0A1M5X0S8"/>
<sequence length="164" mass="18050">MRLDLRDIINIPGTGVTFDYEPDLSQAGYGSVKGVRNARAAGQIRNSAGVLLFTADVDAVLECTCARCLKDFDYPVHLAIETTLSEGEQDEDDPDKFFLEGDFIDVDEIISTDFVLNMDQRLLCRDDCKGLCEKCGADLNEGPCACKSETDPRLAVLGQFLENE</sequence>
<proteinExistence type="predicted"/>
<organism evidence="1 2">
    <name type="scientific">Sporobacter termitidis DSM 10068</name>
    <dbReference type="NCBI Taxonomy" id="1123282"/>
    <lineage>
        <taxon>Bacteria</taxon>
        <taxon>Bacillati</taxon>
        <taxon>Bacillota</taxon>
        <taxon>Clostridia</taxon>
        <taxon>Eubacteriales</taxon>
        <taxon>Oscillospiraceae</taxon>
        <taxon>Sporobacter</taxon>
    </lineage>
</organism>
<keyword evidence="2" id="KW-1185">Reference proteome</keyword>
<reference evidence="1 2" key="1">
    <citation type="submission" date="2016-11" db="EMBL/GenBank/DDBJ databases">
        <authorList>
            <person name="Jaros S."/>
            <person name="Januszkiewicz K."/>
            <person name="Wedrychowicz H."/>
        </authorList>
    </citation>
    <scope>NUCLEOTIDE SEQUENCE [LARGE SCALE GENOMIC DNA]</scope>
    <source>
        <strain evidence="1 2">DSM 10068</strain>
    </source>
</reference>